<reference evidence="2" key="1">
    <citation type="submission" date="2018-10" db="EMBL/GenBank/DDBJ databases">
        <title>Hidden diversity of soil giant viruses.</title>
        <authorList>
            <person name="Schulz F."/>
            <person name="Alteio L."/>
            <person name="Goudeau D."/>
            <person name="Ryan E.M."/>
            <person name="Malmstrom R.R."/>
            <person name="Blanchard J."/>
            <person name="Woyke T."/>
        </authorList>
    </citation>
    <scope>NUCLEOTIDE SEQUENCE</scope>
    <source>
        <strain evidence="2">GAV1</strain>
    </source>
</reference>
<sequence>MDSFYYNHDKTKMTFMGGMIPINYIFPESLEIINFKYIPHQELNKLIFPPSCKSIIFNFGIWDAYPIRDIMFPPYLEHVTFPDYCATTMNIINKIPTMKSIKICRISVSTPLKDIPFPPNLKILNLGKHCNIPFDNTSLDLESLTLGKDYKQPIGFTSYMKNLKYLRLKRIESSIGSLNNLPISLEELRLPCLMFIDNLPHTLKKIIIDSTFSLSIKIFKSLKIPYSCKLYDKDHEEIIFDV</sequence>
<organism evidence="2">
    <name type="scientific">Gaeavirus sp</name>
    <dbReference type="NCBI Taxonomy" id="2487767"/>
    <lineage>
        <taxon>Viruses</taxon>
        <taxon>Varidnaviria</taxon>
        <taxon>Bamfordvirae</taxon>
        <taxon>Nucleocytoviricota</taxon>
        <taxon>Megaviricetes</taxon>
        <taxon>Imitervirales</taxon>
        <taxon>Mimiviridae</taxon>
        <taxon>Klosneuvirinae</taxon>
    </lineage>
</organism>
<evidence type="ECO:0000256" key="1">
    <source>
        <dbReference type="ARBA" id="ARBA00022737"/>
    </source>
</evidence>
<accession>A0A3G5A1J2</accession>
<dbReference type="EMBL" id="MK072205">
    <property type="protein sequence ID" value="AYV80061.1"/>
    <property type="molecule type" value="Genomic_DNA"/>
</dbReference>
<keyword evidence="1" id="KW-0677">Repeat</keyword>
<dbReference type="PANTHER" id="PTHR32134:SF92">
    <property type="entry name" value="FNIP REPEAT-CONTAINING PROTEIN"/>
    <property type="match status" value="1"/>
</dbReference>
<proteinExistence type="predicted"/>
<dbReference type="SUPFAM" id="SSF52047">
    <property type="entry name" value="RNI-like"/>
    <property type="match status" value="1"/>
</dbReference>
<dbReference type="PANTHER" id="PTHR32134">
    <property type="entry name" value="FNIP REPEAT-CONTAINING PROTEIN"/>
    <property type="match status" value="1"/>
</dbReference>
<evidence type="ECO:0000313" key="2">
    <source>
        <dbReference type="EMBL" id="AYV80061.1"/>
    </source>
</evidence>
<evidence type="ECO:0008006" key="3">
    <source>
        <dbReference type="Google" id="ProtNLM"/>
    </source>
</evidence>
<dbReference type="InterPro" id="IPR051251">
    <property type="entry name" value="STK_FNIP-Repeat"/>
</dbReference>
<protein>
    <recommendedName>
        <fullName evidence="3">FNIP repeat-containing protein</fullName>
    </recommendedName>
</protein>
<name>A0A3G5A1J2_9VIRU</name>
<gene>
    <name evidence="2" type="ORF">Gaeavirus7_18</name>
</gene>